<dbReference type="PROSITE" id="PS00379">
    <property type="entry name" value="CDP_ALCOHOL_P_TRANSF"/>
    <property type="match status" value="1"/>
</dbReference>
<keyword evidence="3" id="KW-0812">Transmembrane</keyword>
<evidence type="ECO:0000313" key="5">
    <source>
        <dbReference type="Proteomes" id="UP000589132"/>
    </source>
</evidence>
<dbReference type="InterPro" id="IPR048254">
    <property type="entry name" value="CDP_ALCOHOL_P_TRANSF_CS"/>
</dbReference>
<name>A0A7J4CZP0_9ARCH</name>
<gene>
    <name evidence="4" type="ORF">EYO15_02945</name>
</gene>
<feature type="transmembrane region" description="Helical" evidence="3">
    <location>
        <begin position="31"/>
        <end position="50"/>
    </location>
</feature>
<feature type="transmembrane region" description="Helical" evidence="3">
    <location>
        <begin position="182"/>
        <end position="203"/>
    </location>
</feature>
<sequence>MLSKTLKESAGRALEPLGKGIGKLGIKPNHITIASLVLTFYAAWFLFHNRDDKPDIYYAFLIGLIASLFDGADGLVARSTGTSSIKGGYLDAVIDRYADCIAFGTLILCGWMKPIQGLDFISGEMWAIAALAGAFQTSYSRAAAERLGVSQESIGIIERPERWFLLGMGLLIGEMLGDVETIITWVVAFLAIFGNITVLQRMYHFWTEAKDD</sequence>
<keyword evidence="1 2" id="KW-0808">Transferase</keyword>
<dbReference type="Proteomes" id="UP000589132">
    <property type="component" value="Unassembled WGS sequence"/>
</dbReference>
<dbReference type="InterPro" id="IPR043130">
    <property type="entry name" value="CDP-OH_PTrfase_TM_dom"/>
</dbReference>
<proteinExistence type="inferred from homology"/>
<dbReference type="Gene3D" id="1.20.120.1760">
    <property type="match status" value="1"/>
</dbReference>
<keyword evidence="3" id="KW-0472">Membrane</keyword>
<dbReference type="GO" id="GO:0016020">
    <property type="term" value="C:membrane"/>
    <property type="evidence" value="ECO:0007669"/>
    <property type="project" value="InterPro"/>
</dbReference>
<evidence type="ECO:0000256" key="3">
    <source>
        <dbReference type="SAM" id="Phobius"/>
    </source>
</evidence>
<feature type="transmembrane region" description="Helical" evidence="3">
    <location>
        <begin position="56"/>
        <end position="76"/>
    </location>
</feature>
<evidence type="ECO:0000256" key="2">
    <source>
        <dbReference type="RuleBase" id="RU003750"/>
    </source>
</evidence>
<evidence type="ECO:0000256" key="1">
    <source>
        <dbReference type="ARBA" id="ARBA00022679"/>
    </source>
</evidence>
<dbReference type="AlphaFoldDB" id="A0A7J4CZP0"/>
<dbReference type="GO" id="GO:0016780">
    <property type="term" value="F:phosphotransferase activity, for other substituted phosphate groups"/>
    <property type="evidence" value="ECO:0007669"/>
    <property type="project" value="InterPro"/>
</dbReference>
<comment type="caution">
    <text evidence="4">The sequence shown here is derived from an EMBL/GenBank/DDBJ whole genome shotgun (WGS) entry which is preliminary data.</text>
</comment>
<dbReference type="GO" id="GO:0008654">
    <property type="term" value="P:phospholipid biosynthetic process"/>
    <property type="evidence" value="ECO:0007669"/>
    <property type="project" value="InterPro"/>
</dbReference>
<comment type="similarity">
    <text evidence="2">Belongs to the CDP-alcohol phosphatidyltransferase class-I family.</text>
</comment>
<reference evidence="5" key="1">
    <citation type="journal article" date="2019" name="bioRxiv">
        <title>Genome diversification in globally distributed novel marine Proteobacteria is linked to environmental adaptation.</title>
        <authorList>
            <person name="Zhou Z."/>
            <person name="Tran P.Q."/>
            <person name="Kieft K."/>
            <person name="Anantharaman K."/>
        </authorList>
    </citation>
    <scope>NUCLEOTIDE SEQUENCE [LARGE SCALE GENOMIC DNA]</scope>
</reference>
<dbReference type="EMBL" id="DTTC01000188">
    <property type="protein sequence ID" value="HIA98119.1"/>
    <property type="molecule type" value="Genomic_DNA"/>
</dbReference>
<keyword evidence="3" id="KW-1133">Transmembrane helix</keyword>
<protein>
    <submittedName>
        <fullName evidence="4">CDP-alcohol phosphatidyltransferase family protein</fullName>
    </submittedName>
</protein>
<dbReference type="Pfam" id="PF01066">
    <property type="entry name" value="CDP-OH_P_transf"/>
    <property type="match status" value="1"/>
</dbReference>
<organism evidence="4 5">
    <name type="scientific">Marine Group III euryarchaeote</name>
    <dbReference type="NCBI Taxonomy" id="2173149"/>
    <lineage>
        <taxon>Archaea</taxon>
        <taxon>Methanobacteriati</taxon>
        <taxon>Thermoplasmatota</taxon>
        <taxon>Thermoplasmata</taxon>
        <taxon>Candidatus Thermoprofundales</taxon>
    </lineage>
</organism>
<accession>A0A7J4CZP0</accession>
<evidence type="ECO:0000313" key="4">
    <source>
        <dbReference type="EMBL" id="HIA98119.1"/>
    </source>
</evidence>
<dbReference type="InterPro" id="IPR000462">
    <property type="entry name" value="CDP-OH_P_trans"/>
</dbReference>